<protein>
    <recommendedName>
        <fullName evidence="4">BTB domain-containing protein</fullName>
    </recommendedName>
</protein>
<dbReference type="STRING" id="1316194.A0A1Q5UJK9"/>
<evidence type="ECO:0000256" key="1">
    <source>
        <dbReference type="SAM" id="MobiDB-lite"/>
    </source>
</evidence>
<dbReference type="Proteomes" id="UP000186955">
    <property type="component" value="Unassembled WGS sequence"/>
</dbReference>
<evidence type="ECO:0000313" key="2">
    <source>
        <dbReference type="EMBL" id="OKP12661.1"/>
    </source>
</evidence>
<keyword evidence="3" id="KW-1185">Reference proteome</keyword>
<gene>
    <name evidence="2" type="ORF">PENSUB_1754</name>
</gene>
<dbReference type="AlphaFoldDB" id="A0A1Q5UJK9"/>
<dbReference type="Gene3D" id="3.30.710.10">
    <property type="entry name" value="Potassium Channel Kv1.1, Chain A"/>
    <property type="match status" value="1"/>
</dbReference>
<evidence type="ECO:0008006" key="4">
    <source>
        <dbReference type="Google" id="ProtNLM"/>
    </source>
</evidence>
<reference evidence="2 3" key="1">
    <citation type="submission" date="2016-10" db="EMBL/GenBank/DDBJ databases">
        <title>Genome sequence of the ascomycete fungus Penicillium subrubescens.</title>
        <authorList>
            <person name="De Vries R.P."/>
            <person name="Peng M."/>
            <person name="Dilokpimol A."/>
            <person name="Hilden K."/>
            <person name="Makela M.R."/>
            <person name="Grigoriev I."/>
            <person name="Riley R."/>
            <person name="Granchi Z."/>
        </authorList>
    </citation>
    <scope>NUCLEOTIDE SEQUENCE [LARGE SCALE GENOMIC DNA]</scope>
    <source>
        <strain evidence="2 3">CBS 132785</strain>
    </source>
</reference>
<name>A0A1Q5UJK9_9EURO</name>
<comment type="caution">
    <text evidence="2">The sequence shown here is derived from an EMBL/GenBank/DDBJ whole genome shotgun (WGS) entry which is preliminary data.</text>
</comment>
<sequence>MPESTEQPVINIQGDTPENLARVLAYLYRGDYDDVGQDLHFRSTTAPSDGSDAVKQETKSKHTGPAREIVLNNMNVFLAAERFAIPPIKSLAELKSLEWVPQTPIPPWSPKSLETSWKKVAARHETKLQDVILAVIYMHIEEHVENPEMLDFFAAFGAMGSLIIEMLVKSGRVKSMVKPDSIGKLTAAFTSICSSEDLSGFGCEDW</sequence>
<feature type="region of interest" description="Disordered" evidence="1">
    <location>
        <begin position="43"/>
        <end position="63"/>
    </location>
</feature>
<dbReference type="PANTHER" id="PTHR47843">
    <property type="entry name" value="BTB DOMAIN-CONTAINING PROTEIN-RELATED"/>
    <property type="match status" value="1"/>
</dbReference>
<dbReference type="InterPro" id="IPR011333">
    <property type="entry name" value="SKP1/BTB/POZ_sf"/>
</dbReference>
<dbReference type="EMBL" id="MNBE01000183">
    <property type="protein sequence ID" value="OKP12661.1"/>
    <property type="molecule type" value="Genomic_DNA"/>
</dbReference>
<accession>A0A1Q5UJK9</accession>
<organism evidence="2 3">
    <name type="scientific">Penicillium subrubescens</name>
    <dbReference type="NCBI Taxonomy" id="1316194"/>
    <lineage>
        <taxon>Eukaryota</taxon>
        <taxon>Fungi</taxon>
        <taxon>Dikarya</taxon>
        <taxon>Ascomycota</taxon>
        <taxon>Pezizomycotina</taxon>
        <taxon>Eurotiomycetes</taxon>
        <taxon>Eurotiomycetidae</taxon>
        <taxon>Eurotiales</taxon>
        <taxon>Aspergillaceae</taxon>
        <taxon>Penicillium</taxon>
    </lineage>
</organism>
<dbReference type="PANTHER" id="PTHR47843:SF5">
    <property type="entry name" value="BTB_POZ DOMAIN PROTEIN"/>
    <property type="match status" value="1"/>
</dbReference>
<proteinExistence type="predicted"/>
<evidence type="ECO:0000313" key="3">
    <source>
        <dbReference type="Proteomes" id="UP000186955"/>
    </source>
</evidence>